<evidence type="ECO:0000313" key="3">
    <source>
        <dbReference type="Proteomes" id="UP000267096"/>
    </source>
</evidence>
<proteinExistence type="predicted"/>
<evidence type="ECO:0000313" key="4">
    <source>
        <dbReference type="WBParaSite" id="ASIM_0000658101-mRNA-1"/>
    </source>
</evidence>
<feature type="region of interest" description="Disordered" evidence="1">
    <location>
        <begin position="15"/>
        <end position="86"/>
    </location>
</feature>
<gene>
    <name evidence="2" type="ORF">ASIM_LOCUS6359</name>
</gene>
<sequence length="153" mass="18655">MNIFERLSSSGYRDIRRDHDVLLEEEEEEDEEQRNVEREELDGEGEGILEEDDRDLDEEIEEYREERNQRYHRRGQPMSSSVDYRSRNFGSNEFRRFDETSTRDGVRIRHQGDTTILTEHRDPYSFYWQLDQTRKPQEDIHKFVPFHSSLTFC</sequence>
<feature type="compositionally biased region" description="Acidic residues" evidence="1">
    <location>
        <begin position="23"/>
        <end position="32"/>
    </location>
</feature>
<accession>A0A0M3JG26</accession>
<dbReference type="EMBL" id="UYRR01013720">
    <property type="protein sequence ID" value="VDK26907.1"/>
    <property type="molecule type" value="Genomic_DNA"/>
</dbReference>
<keyword evidence="3" id="KW-1185">Reference proteome</keyword>
<feature type="compositionally biased region" description="Acidic residues" evidence="1">
    <location>
        <begin position="39"/>
        <end position="63"/>
    </location>
</feature>
<dbReference type="Proteomes" id="UP000267096">
    <property type="component" value="Unassembled WGS sequence"/>
</dbReference>
<evidence type="ECO:0000256" key="1">
    <source>
        <dbReference type="SAM" id="MobiDB-lite"/>
    </source>
</evidence>
<organism evidence="4">
    <name type="scientific">Anisakis simplex</name>
    <name type="common">Herring worm</name>
    <dbReference type="NCBI Taxonomy" id="6269"/>
    <lineage>
        <taxon>Eukaryota</taxon>
        <taxon>Metazoa</taxon>
        <taxon>Ecdysozoa</taxon>
        <taxon>Nematoda</taxon>
        <taxon>Chromadorea</taxon>
        <taxon>Rhabditida</taxon>
        <taxon>Spirurina</taxon>
        <taxon>Ascaridomorpha</taxon>
        <taxon>Ascaridoidea</taxon>
        <taxon>Anisakidae</taxon>
        <taxon>Anisakis</taxon>
        <taxon>Anisakis simplex complex</taxon>
    </lineage>
</organism>
<dbReference type="AlphaFoldDB" id="A0A0M3JG26"/>
<dbReference type="WBParaSite" id="ASIM_0000658101-mRNA-1">
    <property type="protein sequence ID" value="ASIM_0000658101-mRNA-1"/>
    <property type="gene ID" value="ASIM_0000658101"/>
</dbReference>
<protein>
    <submittedName>
        <fullName evidence="2 4">Uncharacterized protein</fullName>
    </submittedName>
</protein>
<reference evidence="4" key="1">
    <citation type="submission" date="2017-02" db="UniProtKB">
        <authorList>
            <consortium name="WormBaseParasite"/>
        </authorList>
    </citation>
    <scope>IDENTIFICATION</scope>
</reference>
<reference evidence="2 3" key="2">
    <citation type="submission" date="2018-11" db="EMBL/GenBank/DDBJ databases">
        <authorList>
            <consortium name="Pathogen Informatics"/>
        </authorList>
    </citation>
    <scope>NUCLEOTIDE SEQUENCE [LARGE SCALE GENOMIC DNA]</scope>
</reference>
<name>A0A0M3JG26_ANISI</name>
<dbReference type="OrthoDB" id="5969782at2759"/>
<evidence type="ECO:0000313" key="2">
    <source>
        <dbReference type="EMBL" id="VDK26907.1"/>
    </source>
</evidence>
<feature type="compositionally biased region" description="Polar residues" evidence="1">
    <location>
        <begin position="77"/>
        <end position="86"/>
    </location>
</feature>